<name>A0ACB6HBR1_CUCSA</name>
<evidence type="ECO:0000313" key="2">
    <source>
        <dbReference type="Proteomes" id="UP000029981"/>
    </source>
</evidence>
<comment type="caution">
    <text evidence="1">The sequence shown here is derived from an EMBL/GenBank/DDBJ whole genome shotgun (WGS) entry which is preliminary data.</text>
</comment>
<feature type="non-terminal residue" evidence="1">
    <location>
        <position position="1"/>
    </location>
</feature>
<reference evidence="1 2" key="2">
    <citation type="journal article" date="2009" name="PLoS ONE">
        <title>An integrated genetic and cytogenetic map of the cucumber genome.</title>
        <authorList>
            <person name="Ren Y."/>
            <person name="Zhang Z."/>
            <person name="Liu J."/>
            <person name="Staub J.E."/>
            <person name="Han Y."/>
            <person name="Cheng Z."/>
            <person name="Li X."/>
            <person name="Lu J."/>
            <person name="Miao H."/>
            <person name="Kang H."/>
            <person name="Xie B."/>
            <person name="Gu X."/>
            <person name="Wang X."/>
            <person name="Du Y."/>
            <person name="Jin W."/>
            <person name="Huang S."/>
        </authorList>
    </citation>
    <scope>NUCLEOTIDE SEQUENCE [LARGE SCALE GENOMIC DNA]</scope>
    <source>
        <strain evidence="2">cv. 9930</strain>
        <tissue evidence="1">Leaf</tissue>
    </source>
</reference>
<protein>
    <submittedName>
        <fullName evidence="1">Uncharacterized protein</fullName>
    </submittedName>
</protein>
<reference evidence="1 2" key="4">
    <citation type="journal article" date="2011" name="BMC Genomics">
        <title>RNA-Seq improves annotation of protein-coding genes in the cucumber genome.</title>
        <authorList>
            <person name="Li Z."/>
            <person name="Zhang Z."/>
            <person name="Yan P."/>
            <person name="Huang S."/>
            <person name="Fei Z."/>
            <person name="Lin K."/>
        </authorList>
    </citation>
    <scope>NUCLEOTIDE SEQUENCE [LARGE SCALE GENOMIC DNA]</scope>
    <source>
        <strain evidence="2">cv. 9930</strain>
        <tissue evidence="1">Leaf</tissue>
    </source>
</reference>
<organism evidence="1 2">
    <name type="scientific">Cucumis sativus</name>
    <name type="common">Cucumber</name>
    <dbReference type="NCBI Taxonomy" id="3659"/>
    <lineage>
        <taxon>Eukaryota</taxon>
        <taxon>Viridiplantae</taxon>
        <taxon>Streptophyta</taxon>
        <taxon>Embryophyta</taxon>
        <taxon>Tracheophyta</taxon>
        <taxon>Spermatophyta</taxon>
        <taxon>Magnoliopsida</taxon>
        <taxon>eudicotyledons</taxon>
        <taxon>Gunneridae</taxon>
        <taxon>Pentapetalae</taxon>
        <taxon>rosids</taxon>
        <taxon>fabids</taxon>
        <taxon>Cucurbitales</taxon>
        <taxon>Cucurbitaceae</taxon>
        <taxon>Benincaseae</taxon>
        <taxon>Cucumis</taxon>
    </lineage>
</organism>
<dbReference type="Proteomes" id="UP000029981">
    <property type="component" value="Unassembled WGS sequence"/>
</dbReference>
<keyword evidence="2" id="KW-1185">Reference proteome</keyword>
<dbReference type="EMBL" id="ACHR03000042">
    <property type="protein sequence ID" value="KAE8637372.1"/>
    <property type="molecule type" value="Genomic_DNA"/>
</dbReference>
<sequence>SQKTLNKNFRWQHIRFCHFGRGCNFSNLTLESLRRRTLRLPSLFFSFAAASSSNNPLLQSPCLSLTMVMVEQIFPKTTPPYKS</sequence>
<reference evidence="1 2" key="5">
    <citation type="journal article" date="2019" name="Gigascience">
        <title>A chromosome-scale genome assembly of cucumber (Cucumis sativus L.).</title>
        <authorList>
            <person name="Li Q."/>
            <person name="Li H."/>
            <person name="Huang W."/>
            <person name="Xu Y."/>
            <person name="Zhou Q."/>
            <person name="Wang S."/>
            <person name="Ruan J."/>
            <person name="Huang S."/>
            <person name="Zhang Z."/>
        </authorList>
    </citation>
    <scope>NUCLEOTIDE SEQUENCE [LARGE SCALE GENOMIC DNA]</scope>
    <source>
        <strain evidence="2">cv. 9930</strain>
        <tissue evidence="1">Leaf</tissue>
    </source>
</reference>
<evidence type="ECO:0000313" key="1">
    <source>
        <dbReference type="EMBL" id="KAE8637372.1"/>
    </source>
</evidence>
<proteinExistence type="predicted"/>
<gene>
    <name evidence="1" type="ORF">Csa_004465</name>
</gene>
<reference evidence="1 2" key="3">
    <citation type="journal article" date="2010" name="BMC Genomics">
        <title>Transcriptome sequencing and comparative analysis of cucumber flowers with different sex types.</title>
        <authorList>
            <person name="Guo S."/>
            <person name="Zheng Y."/>
            <person name="Joung J.G."/>
            <person name="Liu S."/>
            <person name="Zhang Z."/>
            <person name="Crasta O.R."/>
            <person name="Sobral B.W."/>
            <person name="Xu Y."/>
            <person name="Huang S."/>
            <person name="Fei Z."/>
        </authorList>
    </citation>
    <scope>NUCLEOTIDE SEQUENCE [LARGE SCALE GENOMIC DNA]</scope>
    <source>
        <strain evidence="2">cv. 9930</strain>
        <tissue evidence="1">Leaf</tissue>
    </source>
</reference>
<accession>A0ACB6HBR1</accession>
<reference evidence="1 2" key="1">
    <citation type="journal article" date="2009" name="Nat. Genet.">
        <title>The genome of the cucumber, Cucumis sativus L.</title>
        <authorList>
            <person name="Huang S."/>
            <person name="Li R."/>
            <person name="Zhang Z."/>
            <person name="Li L."/>
            <person name="Gu X."/>
            <person name="Fan W."/>
            <person name="Lucas W.J."/>
            <person name="Wang X."/>
            <person name="Xie B."/>
            <person name="Ni P."/>
            <person name="Ren Y."/>
            <person name="Zhu H."/>
            <person name="Li J."/>
            <person name="Lin K."/>
            <person name="Jin W."/>
            <person name="Fei Z."/>
            <person name="Li G."/>
            <person name="Staub J."/>
            <person name="Kilian A."/>
            <person name="van der Vossen E.A."/>
            <person name="Wu Y."/>
            <person name="Guo J."/>
            <person name="He J."/>
            <person name="Jia Z."/>
            <person name="Ren Y."/>
            <person name="Tian G."/>
            <person name="Lu Y."/>
            <person name="Ruan J."/>
            <person name="Qian W."/>
            <person name="Wang M."/>
            <person name="Huang Q."/>
            <person name="Li B."/>
            <person name="Xuan Z."/>
            <person name="Cao J."/>
            <person name="Asan"/>
            <person name="Wu Z."/>
            <person name="Zhang J."/>
            <person name="Cai Q."/>
            <person name="Bai Y."/>
            <person name="Zhao B."/>
            <person name="Han Y."/>
            <person name="Li Y."/>
            <person name="Li X."/>
            <person name="Wang S."/>
            <person name="Shi Q."/>
            <person name="Liu S."/>
            <person name="Cho W.K."/>
            <person name="Kim J.Y."/>
            <person name="Xu Y."/>
            <person name="Heller-Uszynska K."/>
            <person name="Miao H."/>
            <person name="Cheng Z."/>
            <person name="Zhang S."/>
            <person name="Wu J."/>
            <person name="Yang Y."/>
            <person name="Kang H."/>
            <person name="Li M."/>
            <person name="Liang H."/>
            <person name="Ren X."/>
            <person name="Shi Z."/>
            <person name="Wen M."/>
            <person name="Jian M."/>
            <person name="Yang H."/>
            <person name="Zhang G."/>
            <person name="Yang Z."/>
            <person name="Chen R."/>
            <person name="Liu S."/>
            <person name="Li J."/>
            <person name="Ma L."/>
            <person name="Liu H."/>
            <person name="Zhou Y."/>
            <person name="Zhao J."/>
            <person name="Fang X."/>
            <person name="Li G."/>
            <person name="Fang L."/>
            <person name="Li Y."/>
            <person name="Liu D."/>
            <person name="Zheng H."/>
            <person name="Zhang Y."/>
            <person name="Qin N."/>
            <person name="Li Z."/>
            <person name="Yang G."/>
            <person name="Yang S."/>
            <person name="Bolund L."/>
            <person name="Kristiansen K."/>
            <person name="Zheng H."/>
            <person name="Li S."/>
            <person name="Zhang X."/>
            <person name="Yang H."/>
            <person name="Wang J."/>
            <person name="Sun R."/>
            <person name="Zhang B."/>
            <person name="Jiang S."/>
            <person name="Wang J."/>
            <person name="Du Y."/>
            <person name="Li S."/>
        </authorList>
    </citation>
    <scope>NUCLEOTIDE SEQUENCE [LARGE SCALE GENOMIC DNA]</scope>
    <source>
        <strain evidence="2">cv. 9930</strain>
        <tissue evidence="1">Leaf</tissue>
    </source>
</reference>